<accession>A0A3N4V9R9</accession>
<name>A0A3N4V9R9_9GAMM</name>
<dbReference type="Proteomes" id="UP000269708">
    <property type="component" value="Unassembled WGS sequence"/>
</dbReference>
<dbReference type="EMBL" id="RKQN01000002">
    <property type="protein sequence ID" value="RPE79732.1"/>
    <property type="molecule type" value="Genomic_DNA"/>
</dbReference>
<organism evidence="1 2">
    <name type="scientific">Vulcaniibacterium tengchongense</name>
    <dbReference type="NCBI Taxonomy" id="1273429"/>
    <lineage>
        <taxon>Bacteria</taxon>
        <taxon>Pseudomonadati</taxon>
        <taxon>Pseudomonadota</taxon>
        <taxon>Gammaproteobacteria</taxon>
        <taxon>Lysobacterales</taxon>
        <taxon>Lysobacteraceae</taxon>
        <taxon>Vulcaniibacterium</taxon>
    </lineage>
</organism>
<proteinExistence type="predicted"/>
<dbReference type="AlphaFoldDB" id="A0A3N4V9R9"/>
<evidence type="ECO:0000313" key="1">
    <source>
        <dbReference type="EMBL" id="RPE79732.1"/>
    </source>
</evidence>
<sequence>MDAPRIREPALFAIVLLGTLAAGLALAGAGRTE</sequence>
<gene>
    <name evidence="1" type="ORF">EDC50_1558</name>
</gene>
<protein>
    <submittedName>
        <fullName evidence="1">Uncharacterized protein</fullName>
    </submittedName>
</protein>
<evidence type="ECO:0000313" key="2">
    <source>
        <dbReference type="Proteomes" id="UP000269708"/>
    </source>
</evidence>
<reference evidence="1 2" key="1">
    <citation type="submission" date="2018-11" db="EMBL/GenBank/DDBJ databases">
        <title>Genomic Encyclopedia of Type Strains, Phase IV (KMG-IV): sequencing the most valuable type-strain genomes for metagenomic binning, comparative biology and taxonomic classification.</title>
        <authorList>
            <person name="Goeker M."/>
        </authorList>
    </citation>
    <scope>NUCLEOTIDE SEQUENCE [LARGE SCALE GENOMIC DNA]</scope>
    <source>
        <strain evidence="1 2">DSM 25623</strain>
    </source>
</reference>
<comment type="caution">
    <text evidence="1">The sequence shown here is derived from an EMBL/GenBank/DDBJ whole genome shotgun (WGS) entry which is preliminary data.</text>
</comment>
<keyword evidence="2" id="KW-1185">Reference proteome</keyword>